<evidence type="ECO:0000256" key="2">
    <source>
        <dbReference type="ARBA" id="ARBA00004651"/>
    </source>
</evidence>
<evidence type="ECO:0000256" key="12">
    <source>
        <dbReference type="SAM" id="Coils"/>
    </source>
</evidence>
<feature type="transmembrane region" description="Helical" evidence="14">
    <location>
        <begin position="20"/>
        <end position="41"/>
    </location>
</feature>
<feature type="region of interest" description="Disordered" evidence="13">
    <location>
        <begin position="517"/>
        <end position="537"/>
    </location>
</feature>
<feature type="domain" description="HAMP" evidence="16">
    <location>
        <begin position="311"/>
        <end position="363"/>
    </location>
</feature>
<dbReference type="InterPro" id="IPR003660">
    <property type="entry name" value="HAMP_dom"/>
</dbReference>
<evidence type="ECO:0000256" key="11">
    <source>
        <dbReference type="ARBA" id="ARBA00023136"/>
    </source>
</evidence>
<feature type="coiled-coil region" evidence="12">
    <location>
        <begin position="344"/>
        <end position="385"/>
    </location>
</feature>
<dbReference type="EC" id="2.7.13.3" evidence="3"/>
<keyword evidence="10" id="KW-0902">Two-component regulatory system</keyword>
<keyword evidence="18" id="KW-1185">Reference proteome</keyword>
<dbReference type="SUPFAM" id="SSF55874">
    <property type="entry name" value="ATPase domain of HSP90 chaperone/DNA topoisomerase II/histidine kinase"/>
    <property type="match status" value="1"/>
</dbReference>
<evidence type="ECO:0000313" key="17">
    <source>
        <dbReference type="EMBL" id="PYI55928.1"/>
    </source>
</evidence>
<dbReference type="InterPro" id="IPR036890">
    <property type="entry name" value="HATPase_C_sf"/>
</dbReference>
<dbReference type="Proteomes" id="UP000247476">
    <property type="component" value="Unassembled WGS sequence"/>
</dbReference>
<evidence type="ECO:0000256" key="7">
    <source>
        <dbReference type="ARBA" id="ARBA00022741"/>
    </source>
</evidence>
<keyword evidence="14" id="KW-0812">Transmembrane</keyword>
<name>A0A2V5K928_9BACL</name>
<dbReference type="GO" id="GO:0005524">
    <property type="term" value="F:ATP binding"/>
    <property type="evidence" value="ECO:0007669"/>
    <property type="project" value="UniProtKB-KW"/>
</dbReference>
<dbReference type="RefSeq" id="WP_110839728.1">
    <property type="nucleotide sequence ID" value="NZ_QJVJ01000003.1"/>
</dbReference>
<comment type="subcellular location">
    <subcellularLocation>
        <location evidence="2">Cell membrane</location>
        <topology evidence="2">Multi-pass membrane protein</topology>
    </subcellularLocation>
</comment>
<dbReference type="InterPro" id="IPR003594">
    <property type="entry name" value="HATPase_dom"/>
</dbReference>
<dbReference type="InterPro" id="IPR004358">
    <property type="entry name" value="Sig_transdc_His_kin-like_C"/>
</dbReference>
<keyword evidence="5" id="KW-0597">Phosphoprotein</keyword>
<keyword evidence="8" id="KW-0418">Kinase</keyword>
<keyword evidence="11 14" id="KW-0472">Membrane</keyword>
<protein>
    <recommendedName>
        <fullName evidence="3">histidine kinase</fullName>
        <ecNumber evidence="3">2.7.13.3</ecNumber>
    </recommendedName>
</protein>
<dbReference type="InterPro" id="IPR050640">
    <property type="entry name" value="Bact_2-comp_sensor_kinase"/>
</dbReference>
<evidence type="ECO:0000256" key="6">
    <source>
        <dbReference type="ARBA" id="ARBA00022679"/>
    </source>
</evidence>
<dbReference type="InterPro" id="IPR005467">
    <property type="entry name" value="His_kinase_dom"/>
</dbReference>
<dbReference type="CDD" id="cd06225">
    <property type="entry name" value="HAMP"/>
    <property type="match status" value="1"/>
</dbReference>
<dbReference type="GO" id="GO:0000155">
    <property type="term" value="F:phosphorelay sensor kinase activity"/>
    <property type="evidence" value="ECO:0007669"/>
    <property type="project" value="InterPro"/>
</dbReference>
<dbReference type="AlphaFoldDB" id="A0A2V5K928"/>
<evidence type="ECO:0000256" key="8">
    <source>
        <dbReference type="ARBA" id="ARBA00022777"/>
    </source>
</evidence>
<dbReference type="Gene3D" id="3.30.565.10">
    <property type="entry name" value="Histidine kinase-like ATPase, C-terminal domain"/>
    <property type="match status" value="1"/>
</dbReference>
<accession>A0A2V5K928</accession>
<evidence type="ECO:0000256" key="4">
    <source>
        <dbReference type="ARBA" id="ARBA00022475"/>
    </source>
</evidence>
<dbReference type="SMART" id="SM00387">
    <property type="entry name" value="HATPase_c"/>
    <property type="match status" value="1"/>
</dbReference>
<proteinExistence type="predicted"/>
<dbReference type="Pfam" id="PF06580">
    <property type="entry name" value="His_kinase"/>
    <property type="match status" value="1"/>
</dbReference>
<dbReference type="EMBL" id="QJVJ01000003">
    <property type="protein sequence ID" value="PYI55928.1"/>
    <property type="molecule type" value="Genomic_DNA"/>
</dbReference>
<feature type="transmembrane region" description="Helical" evidence="14">
    <location>
        <begin position="291"/>
        <end position="314"/>
    </location>
</feature>
<comment type="caution">
    <text evidence="17">The sequence shown here is derived from an EMBL/GenBank/DDBJ whole genome shotgun (WGS) entry which is preliminary data.</text>
</comment>
<evidence type="ECO:0000259" key="16">
    <source>
        <dbReference type="PROSITE" id="PS50885"/>
    </source>
</evidence>
<evidence type="ECO:0000256" key="1">
    <source>
        <dbReference type="ARBA" id="ARBA00000085"/>
    </source>
</evidence>
<evidence type="ECO:0000259" key="15">
    <source>
        <dbReference type="PROSITE" id="PS50109"/>
    </source>
</evidence>
<evidence type="ECO:0000256" key="14">
    <source>
        <dbReference type="SAM" id="Phobius"/>
    </source>
</evidence>
<dbReference type="Pfam" id="PF00672">
    <property type="entry name" value="HAMP"/>
    <property type="match status" value="1"/>
</dbReference>
<dbReference type="InterPro" id="IPR010559">
    <property type="entry name" value="Sig_transdc_His_kin_internal"/>
</dbReference>
<dbReference type="SMART" id="SM00304">
    <property type="entry name" value="HAMP"/>
    <property type="match status" value="1"/>
</dbReference>
<dbReference type="Gene3D" id="6.10.340.10">
    <property type="match status" value="1"/>
</dbReference>
<feature type="domain" description="Histidine kinase" evidence="15">
    <location>
        <begin position="474"/>
        <end position="579"/>
    </location>
</feature>
<sequence>MERLVAWFGSQPFRSFQLRLFVYLFLIGSVPVFGALTFFYVQSSERTESEWRSAVAAKHDRVQRRLDEEMRGLEFAYRTWLQDEGVRKLLRAGRENGIPDEATVREAKETIAKTASFQLGSNKRIVDFCFSFDGLSSFCAAGNPFDYGSRSEPERTPMNRSDTFVRGEGAGRIGWVGPLLEPGSYVVGGYMTVVADMARLLDDMRSDLSISDLALWDSAAGTVLVESGTANPDTDLGPAYFLAEKGPFLRSEGDVFLSQRAVSVPGQAWMCYMEVPNTQLRSLKSTLRNTVLVFFAILLVGSAVSSFVFSNVFARPIRQLRQLMKRAESGDLKAYWTSGGIREIDELGDSYNQMLNRLEETIKQAKQEESLKKEAEIEALQYQLNPHFLYNTLNTIKWVAKIHKTPQISEAVSALVRLLQASLGKKGDFLPLKEEIGLVQDYMAIQSFRYGDLVKLRLDVDALAAGCLVPKLLLQPLVENALLHGLENSSRGGEIEISAWLDRDMLLCQVKDNGKGMAEPETAFEPQTSRSGANERMSGIGLRNIRERVKLYYGPDYKMHVFSKPNEGTTVRISLPIHRSEEI</sequence>
<evidence type="ECO:0000256" key="13">
    <source>
        <dbReference type="SAM" id="MobiDB-lite"/>
    </source>
</evidence>
<evidence type="ECO:0000313" key="18">
    <source>
        <dbReference type="Proteomes" id="UP000247476"/>
    </source>
</evidence>
<evidence type="ECO:0000256" key="3">
    <source>
        <dbReference type="ARBA" id="ARBA00012438"/>
    </source>
</evidence>
<dbReference type="PROSITE" id="PS50885">
    <property type="entry name" value="HAMP"/>
    <property type="match status" value="1"/>
</dbReference>
<dbReference type="PROSITE" id="PS50109">
    <property type="entry name" value="HIS_KIN"/>
    <property type="match status" value="1"/>
</dbReference>
<dbReference type="PRINTS" id="PR00344">
    <property type="entry name" value="BCTRLSENSOR"/>
</dbReference>
<evidence type="ECO:0000256" key="10">
    <source>
        <dbReference type="ARBA" id="ARBA00023012"/>
    </source>
</evidence>
<evidence type="ECO:0000256" key="9">
    <source>
        <dbReference type="ARBA" id="ARBA00022840"/>
    </source>
</evidence>
<keyword evidence="9" id="KW-0067">ATP-binding</keyword>
<evidence type="ECO:0000256" key="5">
    <source>
        <dbReference type="ARBA" id="ARBA00022553"/>
    </source>
</evidence>
<gene>
    <name evidence="17" type="ORF">DLM86_09475</name>
</gene>
<reference evidence="17 18" key="1">
    <citation type="submission" date="2018-05" db="EMBL/GenBank/DDBJ databases">
        <title>Paenibacillus flagellatus sp. nov., isolated from selenium mineral soil.</title>
        <authorList>
            <person name="Dai X."/>
        </authorList>
    </citation>
    <scope>NUCLEOTIDE SEQUENCE [LARGE SCALE GENOMIC DNA]</scope>
    <source>
        <strain evidence="17 18">DXL2</strain>
    </source>
</reference>
<comment type="catalytic activity">
    <reaction evidence="1">
        <text>ATP + protein L-histidine = ADP + protein N-phospho-L-histidine.</text>
        <dbReference type="EC" id="2.7.13.3"/>
    </reaction>
</comment>
<keyword evidence="4" id="KW-1003">Cell membrane</keyword>
<organism evidence="17 18">
    <name type="scientific">Paenibacillus flagellatus</name>
    <dbReference type="NCBI Taxonomy" id="2211139"/>
    <lineage>
        <taxon>Bacteria</taxon>
        <taxon>Bacillati</taxon>
        <taxon>Bacillota</taxon>
        <taxon>Bacilli</taxon>
        <taxon>Bacillales</taxon>
        <taxon>Paenibacillaceae</taxon>
        <taxon>Paenibacillus</taxon>
    </lineage>
</organism>
<dbReference type="PANTHER" id="PTHR34220:SF7">
    <property type="entry name" value="SENSOR HISTIDINE KINASE YPDA"/>
    <property type="match status" value="1"/>
</dbReference>
<keyword evidence="12" id="KW-0175">Coiled coil</keyword>
<dbReference type="PANTHER" id="PTHR34220">
    <property type="entry name" value="SENSOR HISTIDINE KINASE YPDA"/>
    <property type="match status" value="1"/>
</dbReference>
<keyword evidence="14" id="KW-1133">Transmembrane helix</keyword>
<keyword evidence="7" id="KW-0547">Nucleotide-binding</keyword>
<dbReference type="OrthoDB" id="9776552at2"/>
<dbReference type="Pfam" id="PF02518">
    <property type="entry name" value="HATPase_c"/>
    <property type="match status" value="1"/>
</dbReference>
<dbReference type="SUPFAM" id="SSF158472">
    <property type="entry name" value="HAMP domain-like"/>
    <property type="match status" value="1"/>
</dbReference>
<keyword evidence="6" id="KW-0808">Transferase</keyword>
<dbReference type="GO" id="GO:0005886">
    <property type="term" value="C:plasma membrane"/>
    <property type="evidence" value="ECO:0007669"/>
    <property type="project" value="UniProtKB-SubCell"/>
</dbReference>